<feature type="transmembrane region" description="Helical" evidence="6">
    <location>
        <begin position="182"/>
        <end position="206"/>
    </location>
</feature>
<dbReference type="CDD" id="cd06261">
    <property type="entry name" value="TM_PBP2"/>
    <property type="match status" value="1"/>
</dbReference>
<dbReference type="PROSITE" id="PS50928">
    <property type="entry name" value="ABC_TM1"/>
    <property type="match status" value="1"/>
</dbReference>
<dbReference type="RefSeq" id="WP_169282816.1">
    <property type="nucleotide sequence ID" value="NZ_CP051680.1"/>
</dbReference>
<evidence type="ECO:0000256" key="4">
    <source>
        <dbReference type="ARBA" id="ARBA00022989"/>
    </source>
</evidence>
<dbReference type="GO" id="GO:0055085">
    <property type="term" value="P:transmembrane transport"/>
    <property type="evidence" value="ECO:0007669"/>
    <property type="project" value="InterPro"/>
</dbReference>
<evidence type="ECO:0000256" key="1">
    <source>
        <dbReference type="ARBA" id="ARBA00004141"/>
    </source>
</evidence>
<evidence type="ECO:0000256" key="5">
    <source>
        <dbReference type="ARBA" id="ARBA00023136"/>
    </source>
</evidence>
<keyword evidence="2 6" id="KW-0813">Transport</keyword>
<feature type="transmembrane region" description="Helical" evidence="6">
    <location>
        <begin position="287"/>
        <end position="312"/>
    </location>
</feature>
<feature type="transmembrane region" description="Helical" evidence="6">
    <location>
        <begin position="227"/>
        <end position="251"/>
    </location>
</feature>
<proteinExistence type="inferred from homology"/>
<dbReference type="KEGG" id="cheb:HH215_27605"/>
<gene>
    <name evidence="8" type="ORF">HH215_27605</name>
</gene>
<feature type="transmembrane region" description="Helical" evidence="6">
    <location>
        <begin position="137"/>
        <end position="162"/>
    </location>
</feature>
<feature type="transmembrane region" description="Helical" evidence="6">
    <location>
        <begin position="95"/>
        <end position="116"/>
    </location>
</feature>
<comment type="subcellular location">
    <subcellularLocation>
        <location evidence="6">Cell membrane</location>
        <topology evidence="6">Multi-pass membrane protein</topology>
    </subcellularLocation>
    <subcellularLocation>
        <location evidence="1">Membrane</location>
        <topology evidence="1">Multi-pass membrane protein</topology>
    </subcellularLocation>
</comment>
<dbReference type="GO" id="GO:0005886">
    <property type="term" value="C:plasma membrane"/>
    <property type="evidence" value="ECO:0007669"/>
    <property type="project" value="UniProtKB-SubCell"/>
</dbReference>
<dbReference type="Gene3D" id="1.10.3720.10">
    <property type="entry name" value="MetI-like"/>
    <property type="match status" value="1"/>
</dbReference>
<evidence type="ECO:0000313" key="8">
    <source>
        <dbReference type="EMBL" id="QJD86567.1"/>
    </source>
</evidence>
<evidence type="ECO:0000256" key="2">
    <source>
        <dbReference type="ARBA" id="ARBA00022448"/>
    </source>
</evidence>
<evidence type="ECO:0000256" key="6">
    <source>
        <dbReference type="RuleBase" id="RU363032"/>
    </source>
</evidence>
<keyword evidence="5 6" id="KW-0472">Membrane</keyword>
<dbReference type="PANTHER" id="PTHR43496:SF1">
    <property type="entry name" value="POLYGALACTURONAN_RHAMNOGALACTURONAN TRANSPORT SYSTEM PERMEASE PROTEIN YTEP"/>
    <property type="match status" value="1"/>
</dbReference>
<dbReference type="Pfam" id="PF00528">
    <property type="entry name" value="BPD_transp_1"/>
    <property type="match status" value="1"/>
</dbReference>
<dbReference type="AlphaFoldDB" id="A0A7Z2VP46"/>
<name>A0A7Z2VP46_9BACL</name>
<reference evidence="8 9" key="1">
    <citation type="submission" date="2020-04" db="EMBL/GenBank/DDBJ databases">
        <title>Genome sequencing of novel species.</title>
        <authorList>
            <person name="Heo J."/>
            <person name="Kim S.-J."/>
            <person name="Kim J.-S."/>
            <person name="Hong S.-B."/>
            <person name="Kwon S.-W."/>
        </authorList>
    </citation>
    <scope>NUCLEOTIDE SEQUENCE [LARGE SCALE GENOMIC DNA]</scope>
    <source>
        <strain evidence="8 9">MFER-1</strain>
    </source>
</reference>
<organism evidence="8 9">
    <name type="scientific">Cohnella herbarum</name>
    <dbReference type="NCBI Taxonomy" id="2728023"/>
    <lineage>
        <taxon>Bacteria</taxon>
        <taxon>Bacillati</taxon>
        <taxon>Bacillota</taxon>
        <taxon>Bacilli</taxon>
        <taxon>Bacillales</taxon>
        <taxon>Paenibacillaceae</taxon>
        <taxon>Cohnella</taxon>
    </lineage>
</organism>
<evidence type="ECO:0000256" key="3">
    <source>
        <dbReference type="ARBA" id="ARBA00022692"/>
    </source>
</evidence>
<keyword evidence="9" id="KW-1185">Reference proteome</keyword>
<dbReference type="InterPro" id="IPR000515">
    <property type="entry name" value="MetI-like"/>
</dbReference>
<feature type="transmembrane region" description="Helical" evidence="6">
    <location>
        <begin position="32"/>
        <end position="55"/>
    </location>
</feature>
<evidence type="ECO:0000259" key="7">
    <source>
        <dbReference type="PROSITE" id="PS50928"/>
    </source>
</evidence>
<keyword evidence="3 6" id="KW-0812">Transmembrane</keyword>
<dbReference type="Proteomes" id="UP000502248">
    <property type="component" value="Chromosome"/>
</dbReference>
<dbReference type="EMBL" id="CP051680">
    <property type="protein sequence ID" value="QJD86567.1"/>
    <property type="molecule type" value="Genomic_DNA"/>
</dbReference>
<dbReference type="SUPFAM" id="SSF161098">
    <property type="entry name" value="MetI-like"/>
    <property type="match status" value="1"/>
</dbReference>
<keyword evidence="4 6" id="KW-1133">Transmembrane helix</keyword>
<feature type="domain" description="ABC transmembrane type-1" evidence="7">
    <location>
        <begin position="91"/>
        <end position="312"/>
    </location>
</feature>
<dbReference type="PANTHER" id="PTHR43496">
    <property type="entry name" value="PROTEIN LPLB"/>
    <property type="match status" value="1"/>
</dbReference>
<comment type="similarity">
    <text evidence="6">Belongs to the binding-protein-dependent transport system permease family.</text>
</comment>
<accession>A0A7Z2VP46</accession>
<dbReference type="InterPro" id="IPR035906">
    <property type="entry name" value="MetI-like_sf"/>
</dbReference>
<sequence>MKTGVPPLPGKKPLRPIKPAGVFLRLMKQKELLLMTIPLMALVIVFNYMPLYGWIMAIQDYKVVKGISGSPFVGADKFVQLFQDDQFYLVLRNTLVMGFLNLISGFIGAIVLALALNEIRVKWFKRTVQTITYIPHFVSWVVIANIAHMVLSPDGGLLNVLLQKVGLLESPFYFMAKEQWFWPIHTFLSFWKEVGWSSIIYLAVLSGINPDLYEAADVDGAGRLRKIWHISIPGLMPTAIILLTLSVGWIIQSGYESQFLLGNPIVLDYSEVLDLYAMRYSFQIGDYSIGAAISIFKSFVSILMVLSINYLARRTGSGRLI</sequence>
<protein>
    <submittedName>
        <fullName evidence="8">Sugar ABC transporter permease</fullName>
    </submittedName>
</protein>
<evidence type="ECO:0000313" key="9">
    <source>
        <dbReference type="Proteomes" id="UP000502248"/>
    </source>
</evidence>